<accession>A0A1B3ZHZ3</accession>
<evidence type="ECO:0008006" key="12">
    <source>
        <dbReference type="Google" id="ProtNLM"/>
    </source>
</evidence>
<dbReference type="InterPro" id="IPR003593">
    <property type="entry name" value="AAA+_ATPase"/>
</dbReference>
<dbReference type="Gene3D" id="3.40.50.300">
    <property type="entry name" value="P-loop containing nucleotide triphosphate hydrolases"/>
    <property type="match status" value="1"/>
</dbReference>
<keyword evidence="6 7" id="KW-0472">Membrane</keyword>
<dbReference type="GO" id="GO:0016887">
    <property type="term" value="F:ATP hydrolysis activity"/>
    <property type="evidence" value="ECO:0007669"/>
    <property type="project" value="InterPro"/>
</dbReference>
<evidence type="ECO:0000256" key="2">
    <source>
        <dbReference type="ARBA" id="ARBA00022692"/>
    </source>
</evidence>
<protein>
    <recommendedName>
        <fullName evidence="12">ABC transporter ATP-binding protein</fullName>
    </recommendedName>
</protein>
<evidence type="ECO:0000256" key="1">
    <source>
        <dbReference type="ARBA" id="ARBA00004651"/>
    </source>
</evidence>
<name>A0A1B3ZHZ3_9SPHN</name>
<feature type="transmembrane region" description="Helical" evidence="7">
    <location>
        <begin position="20"/>
        <end position="45"/>
    </location>
</feature>
<dbReference type="InterPro" id="IPR036640">
    <property type="entry name" value="ABC1_TM_sf"/>
</dbReference>
<evidence type="ECO:0000259" key="8">
    <source>
        <dbReference type="PROSITE" id="PS50893"/>
    </source>
</evidence>
<feature type="domain" description="ABC transmembrane type-1" evidence="9">
    <location>
        <begin position="23"/>
        <end position="271"/>
    </location>
</feature>
<dbReference type="GO" id="GO:0140359">
    <property type="term" value="F:ABC-type transporter activity"/>
    <property type="evidence" value="ECO:0007669"/>
    <property type="project" value="InterPro"/>
</dbReference>
<dbReference type="GO" id="GO:0005886">
    <property type="term" value="C:plasma membrane"/>
    <property type="evidence" value="ECO:0007669"/>
    <property type="project" value="UniProtKB-SubCell"/>
</dbReference>
<dbReference type="PROSITE" id="PS50929">
    <property type="entry name" value="ABC_TM1F"/>
    <property type="match status" value="1"/>
</dbReference>
<gene>
    <name evidence="10" type="ORF">AWL63_22930</name>
</gene>
<evidence type="ECO:0000256" key="6">
    <source>
        <dbReference type="ARBA" id="ARBA00023136"/>
    </source>
</evidence>
<dbReference type="SUPFAM" id="SSF52540">
    <property type="entry name" value="P-loop containing nucleoside triphosphate hydrolases"/>
    <property type="match status" value="1"/>
</dbReference>
<keyword evidence="11" id="KW-1185">Reference proteome</keyword>
<evidence type="ECO:0000256" key="3">
    <source>
        <dbReference type="ARBA" id="ARBA00022741"/>
    </source>
</evidence>
<keyword evidence="3" id="KW-0547">Nucleotide-binding</keyword>
<evidence type="ECO:0000313" key="10">
    <source>
        <dbReference type="EMBL" id="AOH87048.1"/>
    </source>
</evidence>
<reference evidence="10 11" key="1">
    <citation type="submission" date="2016-01" db="EMBL/GenBank/DDBJ databases">
        <title>Complete genome and mega plasmid sequence of Sphingomonas panacis DCY99 elicits systemic resistance in rice to Xanthomonas oryzae.</title>
        <authorList>
            <person name="Kim Y.J."/>
            <person name="Yang D.C."/>
            <person name="Sing P."/>
        </authorList>
    </citation>
    <scope>NUCLEOTIDE SEQUENCE [LARGE SCALE GENOMIC DNA]</scope>
    <source>
        <strain evidence="10 11">DCY99</strain>
        <plasmid evidence="11">Plasmid</plasmid>
    </source>
</reference>
<dbReference type="InterPro" id="IPR011527">
    <property type="entry name" value="ABC1_TM_dom"/>
</dbReference>
<evidence type="ECO:0000256" key="7">
    <source>
        <dbReference type="SAM" id="Phobius"/>
    </source>
</evidence>
<dbReference type="OrthoDB" id="5288404at2"/>
<dbReference type="KEGG" id="span:AWL63_22930"/>
<dbReference type="InterPro" id="IPR027417">
    <property type="entry name" value="P-loop_NTPase"/>
</dbReference>
<dbReference type="SUPFAM" id="SSF90123">
    <property type="entry name" value="ABC transporter transmembrane region"/>
    <property type="match status" value="1"/>
</dbReference>
<dbReference type="RefSeq" id="WP_069207618.1">
    <property type="nucleotide sequence ID" value="NZ_CP014169.1"/>
</dbReference>
<proteinExistence type="predicted"/>
<dbReference type="PROSITE" id="PS00211">
    <property type="entry name" value="ABC_TRANSPORTER_1"/>
    <property type="match status" value="1"/>
</dbReference>
<dbReference type="Pfam" id="PF00005">
    <property type="entry name" value="ABC_tran"/>
    <property type="match status" value="1"/>
</dbReference>
<geneLocation type="plasmid" evidence="11"/>
<evidence type="ECO:0000259" key="9">
    <source>
        <dbReference type="PROSITE" id="PS50929"/>
    </source>
</evidence>
<dbReference type="InterPro" id="IPR003439">
    <property type="entry name" value="ABC_transporter-like_ATP-bd"/>
</dbReference>
<dbReference type="Gene3D" id="1.20.1560.10">
    <property type="entry name" value="ABC transporter type 1, transmembrane domain"/>
    <property type="match status" value="1"/>
</dbReference>
<dbReference type="PROSITE" id="PS50893">
    <property type="entry name" value="ABC_TRANSPORTER_2"/>
    <property type="match status" value="1"/>
</dbReference>
<evidence type="ECO:0000313" key="11">
    <source>
        <dbReference type="Proteomes" id="UP000094256"/>
    </source>
</evidence>
<feature type="transmembrane region" description="Helical" evidence="7">
    <location>
        <begin position="57"/>
        <end position="77"/>
    </location>
</feature>
<dbReference type="GO" id="GO:0005524">
    <property type="term" value="F:ATP binding"/>
    <property type="evidence" value="ECO:0007669"/>
    <property type="project" value="UniProtKB-KW"/>
</dbReference>
<dbReference type="InterPro" id="IPR017871">
    <property type="entry name" value="ABC_transporter-like_CS"/>
</dbReference>
<dbReference type="AlphaFoldDB" id="A0A1B3ZHZ3"/>
<dbReference type="EMBL" id="CP014169">
    <property type="protein sequence ID" value="AOH87048.1"/>
    <property type="molecule type" value="Genomic_DNA"/>
</dbReference>
<comment type="subcellular location">
    <subcellularLocation>
        <location evidence="1">Cell membrane</location>
        <topology evidence="1">Multi-pass membrane protein</topology>
    </subcellularLocation>
</comment>
<sequence>MSGGLARLLRAEARRQRVALAKAAACAMLVGLASVALLGLSGWFITAAALAGAAGPLAAQAFNYMLPSAAIRLLAIARTGARYGERITSHAAALSAFARLRPMLFQAVATMPAAKGLRFHLGDLSARMTQDADVMEARFVRRSARWSGLAGALAGAALIALADWAAVGAMLGSMALLLLSASLLARRTEHSGRQVQIAGARLKDMFGTMAGAAPELRCYGLEGWAADRLVERGKLLTDAQRAQGCGLAWSEGLQALATGLAALSVLMLSAHAGMAVAALATLAAAMAMDSLAPLVRDFAARGAIGEAETRLDAVLDLGSASSAPPPEAISAQPVELLVEGHRLGPGSRVALTGRSGAGKTSLIEAMIGLRAVAPGRLRVDGVEAGHIPSGRLRSLFGWAPQDAALLAGTVRDNLLLARAGATDAELWAALHDAAIDERVRALPGGLDGWIGENGCALSGGERRRLSLARAYLAPAQWLLLDEPTEGLDRQTERLIVERLDTRLQKTGQGLILVSHRAAPHGLCDLAISVEPSTQLAGRELAA</sequence>
<keyword evidence="5 7" id="KW-1133">Transmembrane helix</keyword>
<keyword evidence="4" id="KW-0067">ATP-binding</keyword>
<keyword evidence="10" id="KW-0614">Plasmid</keyword>
<keyword evidence="2 7" id="KW-0812">Transmembrane</keyword>
<evidence type="ECO:0000256" key="4">
    <source>
        <dbReference type="ARBA" id="ARBA00022840"/>
    </source>
</evidence>
<dbReference type="PANTHER" id="PTHR24221">
    <property type="entry name" value="ATP-BINDING CASSETTE SUB-FAMILY B"/>
    <property type="match status" value="1"/>
</dbReference>
<organism evidence="10 11">
    <name type="scientific">Sphingomonas panacis</name>
    <dbReference type="NCBI Taxonomy" id="1560345"/>
    <lineage>
        <taxon>Bacteria</taxon>
        <taxon>Pseudomonadati</taxon>
        <taxon>Pseudomonadota</taxon>
        <taxon>Alphaproteobacteria</taxon>
        <taxon>Sphingomonadales</taxon>
        <taxon>Sphingomonadaceae</taxon>
        <taxon>Sphingomonas</taxon>
    </lineage>
</organism>
<dbReference type="InterPro" id="IPR039421">
    <property type="entry name" value="Type_1_exporter"/>
</dbReference>
<evidence type="ECO:0000256" key="5">
    <source>
        <dbReference type="ARBA" id="ARBA00022989"/>
    </source>
</evidence>
<dbReference type="Proteomes" id="UP000094256">
    <property type="component" value="Plasmid unnamed"/>
</dbReference>
<feature type="domain" description="ABC transporter" evidence="8">
    <location>
        <begin position="309"/>
        <end position="539"/>
    </location>
</feature>
<dbReference type="SMART" id="SM00382">
    <property type="entry name" value="AAA"/>
    <property type="match status" value="1"/>
</dbReference>
<feature type="transmembrane region" description="Helical" evidence="7">
    <location>
        <begin position="144"/>
        <end position="161"/>
    </location>
</feature>
<dbReference type="PANTHER" id="PTHR24221:SF590">
    <property type="entry name" value="COMPONENT LINKED WITH THE ASSEMBLY OF CYTOCHROME' TRANSPORT TRANSMEMBRANE ATP-BINDING PROTEIN ABC TRANSPORTER CYDD-RELATED"/>
    <property type="match status" value="1"/>
</dbReference>